<dbReference type="CDD" id="cd16871">
    <property type="entry name" value="ARID_Swi1p-like"/>
    <property type="match status" value="1"/>
</dbReference>
<organism evidence="6 7">
    <name type="scientific">Schizosaccharomyces octosporus (strain yFS286)</name>
    <name type="common">Fission yeast</name>
    <name type="synonym">Octosporomyces octosporus</name>
    <dbReference type="NCBI Taxonomy" id="483514"/>
    <lineage>
        <taxon>Eukaryota</taxon>
        <taxon>Fungi</taxon>
        <taxon>Dikarya</taxon>
        <taxon>Ascomycota</taxon>
        <taxon>Taphrinomycotina</taxon>
        <taxon>Schizosaccharomycetes</taxon>
        <taxon>Schizosaccharomycetales</taxon>
        <taxon>Schizosaccharomycetaceae</taxon>
        <taxon>Schizosaccharomyces</taxon>
    </lineage>
</organism>
<name>S9R7H0_SCHOY</name>
<keyword evidence="3" id="KW-0539">Nucleus</keyword>
<dbReference type="SMART" id="SM00501">
    <property type="entry name" value="BRIGHT"/>
    <property type="match status" value="1"/>
</dbReference>
<feature type="compositionally biased region" description="Polar residues" evidence="4">
    <location>
        <begin position="97"/>
        <end position="106"/>
    </location>
</feature>
<dbReference type="EMBL" id="KE503206">
    <property type="protein sequence ID" value="EPX74175.1"/>
    <property type="molecule type" value="Genomic_DNA"/>
</dbReference>
<dbReference type="InterPro" id="IPR036431">
    <property type="entry name" value="ARID_dom_sf"/>
</dbReference>
<dbReference type="Gene3D" id="1.10.150.60">
    <property type="entry name" value="ARID DNA-binding domain"/>
    <property type="match status" value="1"/>
</dbReference>
<dbReference type="PANTHER" id="PTHR13964">
    <property type="entry name" value="RBP-RELATED"/>
    <property type="match status" value="1"/>
</dbReference>
<dbReference type="OMA" id="INLMMLY"/>
<dbReference type="Pfam" id="PF01388">
    <property type="entry name" value="ARID"/>
    <property type="match status" value="1"/>
</dbReference>
<dbReference type="AlphaFoldDB" id="S9R7H0"/>
<dbReference type="GO" id="GO:0000976">
    <property type="term" value="F:transcription cis-regulatory region binding"/>
    <property type="evidence" value="ECO:0007669"/>
    <property type="project" value="TreeGrafter"/>
</dbReference>
<feature type="region of interest" description="Disordered" evidence="4">
    <location>
        <begin position="1"/>
        <end position="201"/>
    </location>
</feature>
<evidence type="ECO:0000313" key="6">
    <source>
        <dbReference type="EMBL" id="EPX74175.1"/>
    </source>
</evidence>
<evidence type="ECO:0000256" key="3">
    <source>
        <dbReference type="ARBA" id="ARBA00023242"/>
    </source>
</evidence>
<dbReference type="SUPFAM" id="SSF46774">
    <property type="entry name" value="ARID-like"/>
    <property type="match status" value="1"/>
</dbReference>
<feature type="region of interest" description="Disordered" evidence="4">
    <location>
        <begin position="302"/>
        <end position="405"/>
    </location>
</feature>
<dbReference type="PROSITE" id="PS51011">
    <property type="entry name" value="ARID"/>
    <property type="match status" value="1"/>
</dbReference>
<sequence>MFDGGYAQKMNLGGSFPETTRTPDLTGQGNSSQFPTTYPSNNYQFLSSSRPQIEGNSGYPEMMSQTRPTATARGFPYGSSSTGEGIPPVPSMRMEESNQFTTTPMASTDMKHPSPSLPPSASAIQQQQQQQLLQRQQYLKNKMESASSMFEPSYQSHPEYPPNTFPTQNMAAASSRSPSIAPDVPNNPSPPSRNKTSTPSDVAENCNKFMVSLLSFMAKRGTPMKDYPSIDGYPINLMMLYALVMRTGGSRRVTDLKLWPKVAASLGFTNPKAVSLLYQNYNECLLPYEEAWTRAHQQKLRLENQPVSEDPRIPTPKQTSVPKATFNAQIPNQKNESPSLSGSSHTPANYKPSLSPTAVPQRSGSIPPNPPVNEKNKPFIVPEASTPLPSASDRPPVEPSVEPRTYNPMKIDLAGITAGFPLHLSTTHRIDESLLRLKMPSISDLGCINIHALSMSLLSTLPGEMTYALNVLLLLANDRQEAVHLAKCEEVLDALVDVGWNCLDVLTEKLASETSENIHVERPSYRYLLLECIQENSIQRNQPNQEYEGCGTYEKKNRQLIEQHLLAVCIILRNMSLAEETIMNFSRGSELFNFLLRLIRLLNRGEWCLLSSKRAMLDLHKDVLLFLSQVSHNIVLPNVESALQILHFILAFSPISKKYTKRKGLVTGDSQDLPLEIPTYTPFTHPYVGPSIAVYAKLMARDATNKLYFQTVFDRNPKLLNLTFLFLASVIPKFNRQCLKLCEKRLPLLQHAFLCLENTVSFLREPSQAVFWCNIGDGFFASLIRLLILLSGHPSLNPVFPPDVPTRTSTNPFRCVIQNGILCARKLYTLACSINATIVSFPKNETILAILLAPTTDRTFLKDLSTILDRDVGEQLSFNNRNFK</sequence>
<evidence type="ECO:0000256" key="4">
    <source>
        <dbReference type="SAM" id="MobiDB-lite"/>
    </source>
</evidence>
<feature type="compositionally biased region" description="Low complexity" evidence="4">
    <location>
        <begin position="171"/>
        <end position="182"/>
    </location>
</feature>
<dbReference type="VEuPathDB" id="FungiDB:SOCG_03387"/>
<evidence type="ECO:0000256" key="1">
    <source>
        <dbReference type="ARBA" id="ARBA00023015"/>
    </source>
</evidence>
<feature type="domain" description="ARID" evidence="5">
    <location>
        <begin position="203"/>
        <end position="293"/>
    </location>
</feature>
<reference evidence="6 7" key="1">
    <citation type="journal article" date="2011" name="Science">
        <title>Comparative functional genomics of the fission yeasts.</title>
        <authorList>
            <person name="Rhind N."/>
            <person name="Chen Z."/>
            <person name="Yassour M."/>
            <person name="Thompson D.A."/>
            <person name="Haas B.J."/>
            <person name="Habib N."/>
            <person name="Wapinski I."/>
            <person name="Roy S."/>
            <person name="Lin M.F."/>
            <person name="Heiman D.I."/>
            <person name="Young S.K."/>
            <person name="Furuya K."/>
            <person name="Guo Y."/>
            <person name="Pidoux A."/>
            <person name="Chen H.M."/>
            <person name="Robbertse B."/>
            <person name="Goldberg J.M."/>
            <person name="Aoki K."/>
            <person name="Bayne E.H."/>
            <person name="Berlin A.M."/>
            <person name="Desjardins C.A."/>
            <person name="Dobbs E."/>
            <person name="Dukaj L."/>
            <person name="Fan L."/>
            <person name="FitzGerald M.G."/>
            <person name="French C."/>
            <person name="Gujja S."/>
            <person name="Hansen K."/>
            <person name="Keifenheim D."/>
            <person name="Levin J.Z."/>
            <person name="Mosher R.A."/>
            <person name="Mueller C.A."/>
            <person name="Pfiffner J."/>
            <person name="Priest M."/>
            <person name="Russ C."/>
            <person name="Smialowska A."/>
            <person name="Swoboda P."/>
            <person name="Sykes S.M."/>
            <person name="Vaughn M."/>
            <person name="Vengrova S."/>
            <person name="Yoder R."/>
            <person name="Zeng Q."/>
            <person name="Allshire R."/>
            <person name="Baulcombe D."/>
            <person name="Birren B.W."/>
            <person name="Brown W."/>
            <person name="Ekwall K."/>
            <person name="Kellis M."/>
            <person name="Leatherwood J."/>
            <person name="Levin H."/>
            <person name="Margalit H."/>
            <person name="Martienssen R."/>
            <person name="Nieduszynski C.A."/>
            <person name="Spatafora J.W."/>
            <person name="Friedman N."/>
            <person name="Dalgaard J.Z."/>
            <person name="Baumann P."/>
            <person name="Niki H."/>
            <person name="Regev A."/>
            <person name="Nusbaum C."/>
        </authorList>
    </citation>
    <scope>NUCLEOTIDE SEQUENCE [LARGE SCALE GENOMIC DNA]</scope>
    <source>
        <strain evidence="7">yFS286</strain>
    </source>
</reference>
<feature type="compositionally biased region" description="Polar residues" evidence="4">
    <location>
        <begin position="17"/>
        <end position="55"/>
    </location>
</feature>
<dbReference type="PANTHER" id="PTHR13964:SF27">
    <property type="entry name" value="HAT-TRICK, ISOFORM D"/>
    <property type="match status" value="1"/>
</dbReference>
<dbReference type="HOGENOM" id="CLU_326016_0_0_1"/>
<evidence type="ECO:0000313" key="7">
    <source>
        <dbReference type="Proteomes" id="UP000016088"/>
    </source>
</evidence>
<feature type="compositionally biased region" description="Polar residues" evidence="4">
    <location>
        <begin position="316"/>
        <end position="366"/>
    </location>
</feature>
<dbReference type="RefSeq" id="XP_013017329.1">
    <property type="nucleotide sequence ID" value="XM_013161875.1"/>
</dbReference>
<dbReference type="OrthoDB" id="1938591at2759"/>
<dbReference type="GeneID" id="25032359"/>
<dbReference type="GO" id="GO:0016514">
    <property type="term" value="C:SWI/SNF complex"/>
    <property type="evidence" value="ECO:0007669"/>
    <property type="project" value="TreeGrafter"/>
</dbReference>
<gene>
    <name evidence="6" type="ORF">SOCG_03387</name>
</gene>
<protein>
    <submittedName>
        <fullName evidence="6">SWI/SNF complex subunit Sol1</fullName>
    </submittedName>
</protein>
<dbReference type="GO" id="GO:0006357">
    <property type="term" value="P:regulation of transcription by RNA polymerase II"/>
    <property type="evidence" value="ECO:0007669"/>
    <property type="project" value="TreeGrafter"/>
</dbReference>
<feature type="compositionally biased region" description="Low complexity" evidence="4">
    <location>
        <begin position="119"/>
        <end position="137"/>
    </location>
</feature>
<accession>S9R7H0</accession>
<evidence type="ECO:0000256" key="2">
    <source>
        <dbReference type="ARBA" id="ARBA00023163"/>
    </source>
</evidence>
<keyword evidence="1" id="KW-0805">Transcription regulation</keyword>
<feature type="compositionally biased region" description="Polar residues" evidence="4">
    <location>
        <begin position="144"/>
        <end position="156"/>
    </location>
</feature>
<dbReference type="InterPro" id="IPR051232">
    <property type="entry name" value="ARID/SWI1_ChromRemod"/>
</dbReference>
<dbReference type="SMART" id="SM01014">
    <property type="entry name" value="ARID"/>
    <property type="match status" value="1"/>
</dbReference>
<dbReference type="Proteomes" id="UP000016088">
    <property type="component" value="Unassembled WGS sequence"/>
</dbReference>
<dbReference type="InterPro" id="IPR001606">
    <property type="entry name" value="ARID_dom"/>
</dbReference>
<keyword evidence="7" id="KW-1185">Reference proteome</keyword>
<keyword evidence="2" id="KW-0804">Transcription</keyword>
<evidence type="ECO:0000259" key="5">
    <source>
        <dbReference type="PROSITE" id="PS51011"/>
    </source>
</evidence>
<proteinExistence type="predicted"/>
<dbReference type="eggNOG" id="KOG2744">
    <property type="taxonomic scope" value="Eukaryota"/>
</dbReference>